<evidence type="ECO:0000256" key="12">
    <source>
        <dbReference type="ARBA" id="ARBA00023212"/>
    </source>
</evidence>
<evidence type="ECO:0000256" key="13">
    <source>
        <dbReference type="ARBA" id="ARBA00023242"/>
    </source>
</evidence>
<evidence type="ECO:0000256" key="7">
    <source>
        <dbReference type="ARBA" id="ARBA00022490"/>
    </source>
</evidence>
<keyword evidence="11" id="KW-0995">Kinetochore</keyword>
<keyword evidence="9" id="KW-0493">Microtubule</keyword>
<protein>
    <recommendedName>
        <fullName evidence="5">DASH complex subunit DAD1</fullName>
    </recommendedName>
    <alternativeName>
        <fullName evidence="16">Outer kinetochore protein DAD1</fullName>
    </alternativeName>
</protein>
<dbReference type="GO" id="GO:0051301">
    <property type="term" value="P:cell division"/>
    <property type="evidence" value="ECO:0007669"/>
    <property type="project" value="UniProtKB-KW"/>
</dbReference>
<dbReference type="InterPro" id="IPR013958">
    <property type="entry name" value="DASH_Dad1"/>
</dbReference>
<evidence type="ECO:0000256" key="4">
    <source>
        <dbReference type="ARBA" id="ARBA00010146"/>
    </source>
</evidence>
<keyword evidence="7" id="KW-0963">Cytoplasm</keyword>
<evidence type="ECO:0000256" key="5">
    <source>
        <dbReference type="ARBA" id="ARBA00020261"/>
    </source>
</evidence>
<evidence type="ECO:0000256" key="1">
    <source>
        <dbReference type="ARBA" id="ARBA00004123"/>
    </source>
</evidence>
<evidence type="ECO:0000313" key="18">
    <source>
        <dbReference type="Proteomes" id="UP000189911"/>
    </source>
</evidence>
<sequence>MSERTKRDDEPLSDISDEDRYFIEQRDLVLQDIGQTMDSILNNLNGLNISLENFIAVGKEFESVSDLWSKFYAGVSSAEIPDVEGNVQEQAMESQEEL</sequence>
<keyword evidence="6" id="KW-0158">Chromosome</keyword>
<evidence type="ECO:0000256" key="16">
    <source>
        <dbReference type="ARBA" id="ARBA00030566"/>
    </source>
</evidence>
<dbReference type="GO" id="GO:0051010">
    <property type="term" value="F:microtubule plus-end binding"/>
    <property type="evidence" value="ECO:0007669"/>
    <property type="project" value="TreeGrafter"/>
</dbReference>
<evidence type="ECO:0000256" key="11">
    <source>
        <dbReference type="ARBA" id="ARBA00022838"/>
    </source>
</evidence>
<keyword evidence="8" id="KW-0132">Cell division</keyword>
<gene>
    <name evidence="17" type="ORF">LANO_0A03862G</name>
</gene>
<evidence type="ECO:0000256" key="2">
    <source>
        <dbReference type="ARBA" id="ARBA00004186"/>
    </source>
</evidence>
<proteinExistence type="inferred from homology"/>
<organism evidence="17 18">
    <name type="scientific">Lachancea nothofagi CBS 11611</name>
    <dbReference type="NCBI Taxonomy" id="1266666"/>
    <lineage>
        <taxon>Eukaryota</taxon>
        <taxon>Fungi</taxon>
        <taxon>Dikarya</taxon>
        <taxon>Ascomycota</taxon>
        <taxon>Saccharomycotina</taxon>
        <taxon>Saccharomycetes</taxon>
        <taxon>Saccharomycetales</taxon>
        <taxon>Saccharomycetaceae</taxon>
        <taxon>Lachancea</taxon>
    </lineage>
</organism>
<keyword evidence="14" id="KW-0131">Cell cycle</keyword>
<evidence type="ECO:0000256" key="3">
    <source>
        <dbReference type="ARBA" id="ARBA00004629"/>
    </source>
</evidence>
<comment type="subcellular location">
    <subcellularLocation>
        <location evidence="3">Chromosome</location>
        <location evidence="3">Centromere</location>
        <location evidence="3">Kinetochore</location>
    </subcellularLocation>
    <subcellularLocation>
        <location evidence="2">Cytoplasm</location>
        <location evidence="2">Cytoskeleton</location>
        <location evidence="2">Spindle</location>
    </subcellularLocation>
    <subcellularLocation>
        <location evidence="1">Nucleus</location>
    </subcellularLocation>
</comment>
<evidence type="ECO:0000256" key="6">
    <source>
        <dbReference type="ARBA" id="ARBA00022454"/>
    </source>
</evidence>
<dbReference type="Proteomes" id="UP000189911">
    <property type="component" value="Chromosome A"/>
</dbReference>
<evidence type="ECO:0000256" key="9">
    <source>
        <dbReference type="ARBA" id="ARBA00022701"/>
    </source>
</evidence>
<dbReference type="EMBL" id="LT598449">
    <property type="protein sequence ID" value="SCU78747.1"/>
    <property type="molecule type" value="Genomic_DNA"/>
</dbReference>
<dbReference type="OrthoDB" id="5566853at2759"/>
<evidence type="ECO:0000256" key="8">
    <source>
        <dbReference type="ARBA" id="ARBA00022618"/>
    </source>
</evidence>
<dbReference type="GO" id="GO:0072686">
    <property type="term" value="C:mitotic spindle"/>
    <property type="evidence" value="ECO:0007669"/>
    <property type="project" value="InterPro"/>
</dbReference>
<dbReference type="Pfam" id="PF08649">
    <property type="entry name" value="DASH_Dad1"/>
    <property type="match status" value="1"/>
</dbReference>
<keyword evidence="13" id="KW-0539">Nucleus</keyword>
<dbReference type="GO" id="GO:0005876">
    <property type="term" value="C:spindle microtubule"/>
    <property type="evidence" value="ECO:0007669"/>
    <property type="project" value="TreeGrafter"/>
</dbReference>
<evidence type="ECO:0000313" key="17">
    <source>
        <dbReference type="EMBL" id="SCU78747.1"/>
    </source>
</evidence>
<evidence type="ECO:0000256" key="15">
    <source>
        <dbReference type="ARBA" id="ARBA00023328"/>
    </source>
</evidence>
<keyword evidence="12" id="KW-0206">Cytoskeleton</keyword>
<reference evidence="18" key="1">
    <citation type="submission" date="2016-03" db="EMBL/GenBank/DDBJ databases">
        <authorList>
            <person name="Devillers Hugo."/>
        </authorList>
    </citation>
    <scope>NUCLEOTIDE SEQUENCE [LARGE SCALE GENOMIC DNA]</scope>
</reference>
<name>A0A1G4IQF3_9SACH</name>
<keyword evidence="10" id="KW-0498">Mitosis</keyword>
<keyword evidence="15" id="KW-0137">Centromere</keyword>
<evidence type="ECO:0000256" key="14">
    <source>
        <dbReference type="ARBA" id="ARBA00023306"/>
    </source>
</evidence>
<accession>A0A1G4IQF3</accession>
<dbReference type="GO" id="GO:0044732">
    <property type="term" value="C:mitotic spindle pole body"/>
    <property type="evidence" value="ECO:0007669"/>
    <property type="project" value="TreeGrafter"/>
</dbReference>
<dbReference type="AlphaFoldDB" id="A0A1G4IQF3"/>
<dbReference type="PANTHER" id="PTHR28025:SF1">
    <property type="entry name" value="DASH COMPLEX SUBUNIT DAD1"/>
    <property type="match status" value="1"/>
</dbReference>
<dbReference type="GO" id="GO:0042729">
    <property type="term" value="C:DASH complex"/>
    <property type="evidence" value="ECO:0007669"/>
    <property type="project" value="InterPro"/>
</dbReference>
<evidence type="ECO:0000256" key="10">
    <source>
        <dbReference type="ARBA" id="ARBA00022776"/>
    </source>
</evidence>
<keyword evidence="18" id="KW-1185">Reference proteome</keyword>
<comment type="similarity">
    <text evidence="4">Belongs to the DASH complex DAD1 family.</text>
</comment>
<dbReference type="PANTHER" id="PTHR28025">
    <property type="entry name" value="DASH COMPLEX SUBUNIT DAD1"/>
    <property type="match status" value="1"/>
</dbReference>